<dbReference type="AlphaFoldDB" id="A0AAJ0CEJ1"/>
<dbReference type="EMBL" id="JASWJB010000442">
    <property type="protein sequence ID" value="KAK2590418.1"/>
    <property type="molecule type" value="Genomic_DNA"/>
</dbReference>
<protein>
    <submittedName>
        <fullName evidence="1">Uncharacterized protein</fullName>
    </submittedName>
</protein>
<dbReference type="InterPro" id="IPR032675">
    <property type="entry name" value="LRR_dom_sf"/>
</dbReference>
<organism evidence="1 2">
    <name type="scientific">Conoideocrella luteorostrata</name>
    <dbReference type="NCBI Taxonomy" id="1105319"/>
    <lineage>
        <taxon>Eukaryota</taxon>
        <taxon>Fungi</taxon>
        <taxon>Dikarya</taxon>
        <taxon>Ascomycota</taxon>
        <taxon>Pezizomycotina</taxon>
        <taxon>Sordariomycetes</taxon>
        <taxon>Hypocreomycetidae</taxon>
        <taxon>Hypocreales</taxon>
        <taxon>Clavicipitaceae</taxon>
        <taxon>Conoideocrella</taxon>
    </lineage>
</organism>
<evidence type="ECO:0000313" key="2">
    <source>
        <dbReference type="Proteomes" id="UP001251528"/>
    </source>
</evidence>
<reference evidence="1" key="1">
    <citation type="submission" date="2023-06" db="EMBL/GenBank/DDBJ databases">
        <title>Conoideocrella luteorostrata (Hypocreales: Clavicipitaceae), a potential biocontrol fungus for elongate hemlock scale in United States Christmas tree production areas.</title>
        <authorList>
            <person name="Barrett H."/>
            <person name="Lovett B."/>
            <person name="Macias A.M."/>
            <person name="Stajich J.E."/>
            <person name="Kasson M.T."/>
        </authorList>
    </citation>
    <scope>NUCLEOTIDE SEQUENCE</scope>
    <source>
        <strain evidence="1">ARSEF 14590</strain>
    </source>
</reference>
<keyword evidence="2" id="KW-1185">Reference proteome</keyword>
<dbReference type="Gene3D" id="3.80.10.10">
    <property type="entry name" value="Ribonuclease Inhibitor"/>
    <property type="match status" value="1"/>
</dbReference>
<gene>
    <name evidence="1" type="ORF">QQS21_011905</name>
</gene>
<dbReference type="Proteomes" id="UP001251528">
    <property type="component" value="Unassembled WGS sequence"/>
</dbReference>
<comment type="caution">
    <text evidence="1">The sequence shown here is derived from an EMBL/GenBank/DDBJ whole genome shotgun (WGS) entry which is preliminary data.</text>
</comment>
<name>A0AAJ0CEJ1_9HYPO</name>
<sequence>MLNPLFLPEIVGLVLDNVHMIPDLLNCACVNSVWNRAALKKLYRGSLNDMQFRTPDIASLNCLFAASRERFARNMTMVKHLVLSPESPAIDEAAKPNTRLACFEKLSMMRQRQYAKLLLCPQGRELASLAIPFEIINQDWSLISDLLLTSTVEYMAIDDSYCQVLLESFTCSATLVDPLDKLSNLRALTIYKSATYNDINGLFQLLDLCDLQFFHLESQHNISDLTHSEDSENPPELLSYLERQENLKALALNIPNGGFSLNSGSATPGMEGQDISWPRLKALYLQEWNQRWLEQLPKFKELSILSIGKFSPATPTIARGVIEKIADCRNLRIINLFCHEFHHLETVLHIAHNCPLLERLSIKPGLFTGSSERAEDLFSCLLRSLPLLEVLELGLNFRLSSTKLQDIAHYWPQLIVLNLPQARLCLSFSQMVNIRPLRYLKVIQLKNILFENPEQFLRSGETQSIVTQWRRIFPRLKEIPCPADIYSHYMEKDDPCNEAKGNGAGAISLEEMATDEPGLDFDDFESKWFIFRTKLWRALGYGKDLLMHDKILNMWQSNMEIEIIGWPVIPLEAFFDPDSHSTTIHSMR</sequence>
<evidence type="ECO:0000313" key="1">
    <source>
        <dbReference type="EMBL" id="KAK2590418.1"/>
    </source>
</evidence>
<proteinExistence type="predicted"/>
<accession>A0AAJ0CEJ1</accession>
<dbReference type="SUPFAM" id="SSF52047">
    <property type="entry name" value="RNI-like"/>
    <property type="match status" value="1"/>
</dbReference>